<dbReference type="VEuPathDB" id="FungiDB:C8Q69DRAFT_441866"/>
<dbReference type="STRING" id="264951.A0A443I0U1"/>
<comment type="caution">
    <text evidence="1">The sequence shown here is derived from an EMBL/GenBank/DDBJ whole genome shotgun (WGS) entry which is preliminary data.</text>
</comment>
<dbReference type="Proteomes" id="UP000283841">
    <property type="component" value="Unassembled WGS sequence"/>
</dbReference>
<dbReference type="AlphaFoldDB" id="A0A443I0U1"/>
<evidence type="ECO:0000313" key="2">
    <source>
        <dbReference type="Proteomes" id="UP000283841"/>
    </source>
</evidence>
<keyword evidence="2" id="KW-1185">Reference proteome</keyword>
<organism evidence="1 2">
    <name type="scientific">Byssochlamys spectabilis</name>
    <name type="common">Paecilomyces variotii</name>
    <dbReference type="NCBI Taxonomy" id="264951"/>
    <lineage>
        <taxon>Eukaryota</taxon>
        <taxon>Fungi</taxon>
        <taxon>Dikarya</taxon>
        <taxon>Ascomycota</taxon>
        <taxon>Pezizomycotina</taxon>
        <taxon>Eurotiomycetes</taxon>
        <taxon>Eurotiomycetidae</taxon>
        <taxon>Eurotiales</taxon>
        <taxon>Thermoascaceae</taxon>
        <taxon>Paecilomyces</taxon>
    </lineage>
</organism>
<name>A0A443I0U1_BYSSP</name>
<proteinExistence type="predicted"/>
<dbReference type="RefSeq" id="XP_028487329.1">
    <property type="nucleotide sequence ID" value="XM_028628786.1"/>
</dbReference>
<gene>
    <name evidence="1" type="ORF">C8Q69DRAFT_441866</name>
</gene>
<evidence type="ECO:0000313" key="1">
    <source>
        <dbReference type="EMBL" id="RWQ97684.1"/>
    </source>
</evidence>
<dbReference type="EMBL" id="RCNU01000002">
    <property type="protein sequence ID" value="RWQ97684.1"/>
    <property type="molecule type" value="Genomic_DNA"/>
</dbReference>
<dbReference type="GeneID" id="39598063"/>
<sequence>MSSVNGLVTDWGFIIDFYRNPTDRNLRMLFFPTTADYESGHLRPPIDGQWFDKYSLPRLRNVDIGIKVDTRRPMFLSSLNDQEYVAVWKNMSANKEMTCPTWDGWMKLNKWHMLT</sequence>
<accession>A0A443I0U1</accession>
<protein>
    <submittedName>
        <fullName evidence="1">Uncharacterized protein</fullName>
    </submittedName>
</protein>
<reference evidence="1 2" key="1">
    <citation type="journal article" date="2018" name="Front. Microbiol.">
        <title>Genomic and genetic insights into a cosmopolitan fungus, Paecilomyces variotii (Eurotiales).</title>
        <authorList>
            <person name="Urquhart A.S."/>
            <person name="Mondo S.J."/>
            <person name="Makela M.R."/>
            <person name="Hane J.K."/>
            <person name="Wiebenga A."/>
            <person name="He G."/>
            <person name="Mihaltcheva S."/>
            <person name="Pangilinan J."/>
            <person name="Lipzen A."/>
            <person name="Barry K."/>
            <person name="de Vries R.P."/>
            <person name="Grigoriev I.V."/>
            <person name="Idnurm A."/>
        </authorList>
    </citation>
    <scope>NUCLEOTIDE SEQUENCE [LARGE SCALE GENOMIC DNA]</scope>
    <source>
        <strain evidence="1 2">CBS 101075</strain>
    </source>
</reference>